<name>A0A1I2E8R2_9ACTN</name>
<accession>A0A1I2E8R2</accession>
<proteinExistence type="predicted"/>
<dbReference type="RefSeq" id="WP_093713465.1">
    <property type="nucleotide sequence ID" value="NZ_FONG01000006.1"/>
</dbReference>
<gene>
    <name evidence="1" type="ORF">SAMN05216251_10669</name>
</gene>
<keyword evidence="2" id="KW-1185">Reference proteome</keyword>
<evidence type="ECO:0000313" key="1">
    <source>
        <dbReference type="EMBL" id="SFE88878.1"/>
    </source>
</evidence>
<dbReference type="OrthoDB" id="9798343at2"/>
<evidence type="ECO:0000313" key="2">
    <source>
        <dbReference type="Proteomes" id="UP000199323"/>
    </source>
</evidence>
<reference evidence="1 2" key="1">
    <citation type="submission" date="2016-10" db="EMBL/GenBank/DDBJ databases">
        <authorList>
            <person name="de Groot N.N."/>
        </authorList>
    </citation>
    <scope>NUCLEOTIDE SEQUENCE [LARGE SCALE GENOMIC DNA]</scope>
    <source>
        <strain evidence="1 2">CGMCC 4.3510</strain>
    </source>
</reference>
<dbReference type="STRING" id="380248.SAMN05216251_10669"/>
<protein>
    <submittedName>
        <fullName evidence="1">Uncharacterized protein</fullName>
    </submittedName>
</protein>
<organism evidence="1 2">
    <name type="scientific">Actinacidiphila alni</name>
    <dbReference type="NCBI Taxonomy" id="380248"/>
    <lineage>
        <taxon>Bacteria</taxon>
        <taxon>Bacillati</taxon>
        <taxon>Actinomycetota</taxon>
        <taxon>Actinomycetes</taxon>
        <taxon>Kitasatosporales</taxon>
        <taxon>Streptomycetaceae</taxon>
        <taxon>Actinacidiphila</taxon>
    </lineage>
</organism>
<dbReference type="Proteomes" id="UP000199323">
    <property type="component" value="Unassembled WGS sequence"/>
</dbReference>
<dbReference type="EMBL" id="FONG01000006">
    <property type="protein sequence ID" value="SFE88878.1"/>
    <property type="molecule type" value="Genomic_DNA"/>
</dbReference>
<dbReference type="AlphaFoldDB" id="A0A1I2E8R2"/>
<sequence>MRYGAGDEVRRQVAELARRVAALREAMPFRVLGAVGAAPEPAWLAEGHRVDERWQRITLLHGRLDAAPAVWVTSAVNDAEPVGLAESLRLERDGYPAFDAGASPTPDASGQQVAGRTARADLVVDGAALVAEVLTEGTWWAARVVLDTVTVTAVGHRFPLSELRLATVPGLGPYLDGREAELARRRGRS</sequence>